<evidence type="ECO:0000256" key="4">
    <source>
        <dbReference type="ARBA" id="ARBA00022692"/>
    </source>
</evidence>
<keyword evidence="5" id="KW-0479">Metal-binding</keyword>
<dbReference type="GO" id="GO:0012505">
    <property type="term" value="C:endomembrane system"/>
    <property type="evidence" value="ECO:0007669"/>
    <property type="project" value="UniProtKB-SubCell"/>
</dbReference>
<proteinExistence type="predicted"/>
<dbReference type="OMA" id="MQIRATC"/>
<keyword evidence="3" id="KW-0808">Transferase</keyword>
<evidence type="ECO:0000256" key="10">
    <source>
        <dbReference type="SAM" id="Phobius"/>
    </source>
</evidence>
<evidence type="ECO:0000259" key="11">
    <source>
        <dbReference type="Pfam" id="PF25563"/>
    </source>
</evidence>
<feature type="transmembrane region" description="Helical" evidence="10">
    <location>
        <begin position="43"/>
        <end position="60"/>
    </location>
</feature>
<evidence type="ECO:0000256" key="9">
    <source>
        <dbReference type="ARBA" id="ARBA00023136"/>
    </source>
</evidence>
<evidence type="ECO:0000256" key="3">
    <source>
        <dbReference type="ARBA" id="ARBA00022679"/>
    </source>
</evidence>
<keyword evidence="4 10" id="KW-0812">Transmembrane</keyword>
<name>A0A915IE98_ROMCU</name>
<comment type="pathway">
    <text evidence="2">Protein modification; protein ubiquitination.</text>
</comment>
<dbReference type="Proteomes" id="UP000887565">
    <property type="component" value="Unplaced"/>
</dbReference>
<keyword evidence="8 10" id="KW-1133">Transmembrane helix</keyword>
<accession>A0A915IE98</accession>
<keyword evidence="7" id="KW-0862">Zinc</keyword>
<evidence type="ECO:0000256" key="5">
    <source>
        <dbReference type="ARBA" id="ARBA00022723"/>
    </source>
</evidence>
<dbReference type="PANTHER" id="PTHR22763:SF184">
    <property type="entry name" value="E3 UBIQUITIN-PROTEIN LIGASE SYNOVIOLIN"/>
    <property type="match status" value="1"/>
</dbReference>
<protein>
    <recommendedName>
        <fullName evidence="11">E3 ubiquitin-protein ligase synoviolin-like TPR repeats domain-containing protein</fullName>
    </recommendedName>
</protein>
<evidence type="ECO:0000313" key="12">
    <source>
        <dbReference type="Proteomes" id="UP000887565"/>
    </source>
</evidence>
<dbReference type="Pfam" id="PF25563">
    <property type="entry name" value="TPR_SYVN1_N"/>
    <property type="match status" value="1"/>
</dbReference>
<dbReference type="GO" id="GO:0061630">
    <property type="term" value="F:ubiquitin protein ligase activity"/>
    <property type="evidence" value="ECO:0007669"/>
    <property type="project" value="UniProtKB-EC"/>
</dbReference>
<feature type="domain" description="E3 ubiquitin-protein ligase synoviolin-like TPR repeats" evidence="11">
    <location>
        <begin position="8"/>
        <end position="75"/>
    </location>
</feature>
<comment type="subcellular location">
    <subcellularLocation>
        <location evidence="1">Membrane</location>
    </subcellularLocation>
</comment>
<evidence type="ECO:0000313" key="13">
    <source>
        <dbReference type="WBParaSite" id="nRc.2.0.1.t12505-RA"/>
    </source>
</evidence>
<dbReference type="GO" id="GO:0043161">
    <property type="term" value="P:proteasome-mediated ubiquitin-dependent protein catabolic process"/>
    <property type="evidence" value="ECO:0007669"/>
    <property type="project" value="TreeGrafter"/>
</dbReference>
<evidence type="ECO:0000256" key="1">
    <source>
        <dbReference type="ARBA" id="ARBA00004370"/>
    </source>
</evidence>
<dbReference type="GO" id="GO:0008270">
    <property type="term" value="F:zinc ion binding"/>
    <property type="evidence" value="ECO:0007669"/>
    <property type="project" value="UniProtKB-KW"/>
</dbReference>
<evidence type="ECO:0000256" key="8">
    <source>
        <dbReference type="ARBA" id="ARBA00022989"/>
    </source>
</evidence>
<keyword evidence="6" id="KW-0863">Zinc-finger</keyword>
<dbReference type="AlphaFoldDB" id="A0A915IE98"/>
<evidence type="ECO:0000256" key="2">
    <source>
        <dbReference type="ARBA" id="ARBA00004906"/>
    </source>
</evidence>
<sequence length="75" mass="8330">MQIRATCLIILTSVAASLAAIFNAYVQKRQFYPSVVYLTKSNASLAVLYAQSLVLVYLLAQTARRLFFGQLRAAE</sequence>
<dbReference type="WBParaSite" id="nRc.2.0.1.t12505-RA">
    <property type="protein sequence ID" value="nRc.2.0.1.t12505-RA"/>
    <property type="gene ID" value="nRc.2.0.1.g12505"/>
</dbReference>
<keyword evidence="12" id="KW-1185">Reference proteome</keyword>
<dbReference type="InterPro" id="IPR057992">
    <property type="entry name" value="TPR_SYVN1_N"/>
</dbReference>
<reference evidence="13" key="1">
    <citation type="submission" date="2022-11" db="UniProtKB">
        <authorList>
            <consortium name="WormBaseParasite"/>
        </authorList>
    </citation>
    <scope>IDENTIFICATION</scope>
</reference>
<dbReference type="PANTHER" id="PTHR22763">
    <property type="entry name" value="RING ZINC FINGER PROTEIN"/>
    <property type="match status" value="1"/>
</dbReference>
<evidence type="ECO:0000256" key="7">
    <source>
        <dbReference type="ARBA" id="ARBA00022833"/>
    </source>
</evidence>
<evidence type="ECO:0000256" key="6">
    <source>
        <dbReference type="ARBA" id="ARBA00022771"/>
    </source>
</evidence>
<dbReference type="GO" id="GO:0036503">
    <property type="term" value="P:ERAD pathway"/>
    <property type="evidence" value="ECO:0007669"/>
    <property type="project" value="TreeGrafter"/>
</dbReference>
<keyword evidence="9 10" id="KW-0472">Membrane</keyword>
<dbReference type="InterPro" id="IPR050731">
    <property type="entry name" value="HRD1_E3_ubiq-ligases"/>
</dbReference>
<organism evidence="12 13">
    <name type="scientific">Romanomermis culicivorax</name>
    <name type="common">Nematode worm</name>
    <dbReference type="NCBI Taxonomy" id="13658"/>
    <lineage>
        <taxon>Eukaryota</taxon>
        <taxon>Metazoa</taxon>
        <taxon>Ecdysozoa</taxon>
        <taxon>Nematoda</taxon>
        <taxon>Enoplea</taxon>
        <taxon>Dorylaimia</taxon>
        <taxon>Mermithida</taxon>
        <taxon>Mermithoidea</taxon>
        <taxon>Mermithidae</taxon>
        <taxon>Romanomermis</taxon>
    </lineage>
</organism>